<feature type="transmembrane region" description="Helical" evidence="10">
    <location>
        <begin position="12"/>
        <end position="31"/>
    </location>
</feature>
<evidence type="ECO:0000313" key="14">
    <source>
        <dbReference type="Proteomes" id="UP000307999"/>
    </source>
</evidence>
<dbReference type="InterPro" id="IPR003661">
    <property type="entry name" value="HisK_dim/P_dom"/>
</dbReference>
<dbReference type="SUPFAM" id="SSF47384">
    <property type="entry name" value="Homodimeric domain of signal transducing histidine kinase"/>
    <property type="match status" value="1"/>
</dbReference>
<protein>
    <recommendedName>
        <fullName evidence="3">histidine kinase</fullName>
        <ecNumber evidence="3">2.7.13.3</ecNumber>
    </recommendedName>
</protein>
<dbReference type="InterPro" id="IPR003660">
    <property type="entry name" value="HAMP_dom"/>
</dbReference>
<comment type="subcellular location">
    <subcellularLocation>
        <location evidence="2">Membrane</location>
    </subcellularLocation>
</comment>
<evidence type="ECO:0000256" key="1">
    <source>
        <dbReference type="ARBA" id="ARBA00000085"/>
    </source>
</evidence>
<dbReference type="InterPro" id="IPR036097">
    <property type="entry name" value="HisK_dim/P_sf"/>
</dbReference>
<evidence type="ECO:0000256" key="8">
    <source>
        <dbReference type="ARBA" id="ARBA00022989"/>
    </source>
</evidence>
<keyword evidence="14" id="KW-1185">Reference proteome</keyword>
<keyword evidence="9" id="KW-0902">Two-component regulatory system</keyword>
<dbReference type="PROSITE" id="PS50885">
    <property type="entry name" value="HAMP"/>
    <property type="match status" value="1"/>
</dbReference>
<keyword evidence="10" id="KW-0472">Membrane</keyword>
<dbReference type="SUPFAM" id="SSF49344">
    <property type="entry name" value="CBD9-like"/>
    <property type="match status" value="1"/>
</dbReference>
<dbReference type="SMART" id="SM00388">
    <property type="entry name" value="HisKA"/>
    <property type="match status" value="1"/>
</dbReference>
<dbReference type="Proteomes" id="UP000307999">
    <property type="component" value="Unassembled WGS sequence"/>
</dbReference>
<keyword evidence="7 13" id="KW-0418">Kinase</keyword>
<reference evidence="13 14" key="1">
    <citation type="submission" date="2019-04" db="EMBL/GenBank/DDBJ databases">
        <title>Thalassotalea guangxiensis sp. nov., isolated from sediment of the coastal wetland.</title>
        <authorList>
            <person name="Zheng S."/>
            <person name="Zhang D."/>
        </authorList>
    </citation>
    <scope>NUCLEOTIDE SEQUENCE [LARGE SCALE GENOMIC DNA]</scope>
    <source>
        <strain evidence="13 14">ZS-4</strain>
    </source>
</reference>
<evidence type="ECO:0000256" key="4">
    <source>
        <dbReference type="ARBA" id="ARBA00022553"/>
    </source>
</evidence>
<dbReference type="Gene3D" id="3.30.565.10">
    <property type="entry name" value="Histidine kinase-like ATPase, C-terminal domain"/>
    <property type="match status" value="1"/>
</dbReference>
<dbReference type="PANTHER" id="PTHR45436:SF5">
    <property type="entry name" value="SENSOR HISTIDINE KINASE TRCS"/>
    <property type="match status" value="1"/>
</dbReference>
<evidence type="ECO:0000256" key="9">
    <source>
        <dbReference type="ARBA" id="ARBA00023012"/>
    </source>
</evidence>
<dbReference type="InterPro" id="IPR050428">
    <property type="entry name" value="TCS_sensor_his_kinase"/>
</dbReference>
<dbReference type="SUPFAM" id="SSF55874">
    <property type="entry name" value="ATPase domain of HSP90 chaperone/DNA topoisomerase II/histidine kinase"/>
    <property type="match status" value="1"/>
</dbReference>
<dbReference type="EMBL" id="SWDB01000002">
    <property type="protein sequence ID" value="TKB47720.1"/>
    <property type="molecule type" value="Genomic_DNA"/>
</dbReference>
<dbReference type="GO" id="GO:0016020">
    <property type="term" value="C:membrane"/>
    <property type="evidence" value="ECO:0007669"/>
    <property type="project" value="UniProtKB-SubCell"/>
</dbReference>
<dbReference type="RefSeq" id="WP_136734168.1">
    <property type="nucleotide sequence ID" value="NZ_SWDB01000002.1"/>
</dbReference>
<dbReference type="InterPro" id="IPR003594">
    <property type="entry name" value="HATPase_dom"/>
</dbReference>
<keyword evidence="6 10" id="KW-0812">Transmembrane</keyword>
<keyword evidence="5" id="KW-0808">Transferase</keyword>
<dbReference type="Gene3D" id="2.60.40.1190">
    <property type="match status" value="1"/>
</dbReference>
<comment type="caution">
    <text evidence="13">The sequence shown here is derived from an EMBL/GenBank/DDBJ whole genome shotgun (WGS) entry which is preliminary data.</text>
</comment>
<feature type="domain" description="HAMP" evidence="12">
    <location>
        <begin position="440"/>
        <end position="495"/>
    </location>
</feature>
<evidence type="ECO:0000256" key="7">
    <source>
        <dbReference type="ARBA" id="ARBA00022777"/>
    </source>
</evidence>
<dbReference type="InterPro" id="IPR005467">
    <property type="entry name" value="His_kinase_dom"/>
</dbReference>
<evidence type="ECO:0000256" key="10">
    <source>
        <dbReference type="SAM" id="Phobius"/>
    </source>
</evidence>
<dbReference type="PANTHER" id="PTHR45436">
    <property type="entry name" value="SENSOR HISTIDINE KINASE YKOH"/>
    <property type="match status" value="1"/>
</dbReference>
<organism evidence="13 14">
    <name type="scientific">Thalassotalea mangrovi</name>
    <dbReference type="NCBI Taxonomy" id="2572245"/>
    <lineage>
        <taxon>Bacteria</taxon>
        <taxon>Pseudomonadati</taxon>
        <taxon>Pseudomonadota</taxon>
        <taxon>Gammaproteobacteria</taxon>
        <taxon>Alteromonadales</taxon>
        <taxon>Colwelliaceae</taxon>
        <taxon>Thalassotalea</taxon>
    </lineage>
</organism>
<proteinExistence type="predicted"/>
<dbReference type="NCBIfam" id="TIGR03785">
    <property type="entry name" value="marine_sort_HK"/>
    <property type="match status" value="1"/>
</dbReference>
<dbReference type="SMART" id="SM00387">
    <property type="entry name" value="HATPase_c"/>
    <property type="match status" value="1"/>
</dbReference>
<dbReference type="CDD" id="cd09622">
    <property type="entry name" value="CBM9_like_HisKa"/>
    <property type="match status" value="1"/>
</dbReference>
<dbReference type="GO" id="GO:0000155">
    <property type="term" value="F:phosphorelay sensor kinase activity"/>
    <property type="evidence" value="ECO:0007669"/>
    <property type="project" value="InterPro"/>
</dbReference>
<evidence type="ECO:0000259" key="11">
    <source>
        <dbReference type="PROSITE" id="PS50109"/>
    </source>
</evidence>
<feature type="domain" description="Histidine kinase" evidence="11">
    <location>
        <begin position="503"/>
        <end position="717"/>
    </location>
</feature>
<evidence type="ECO:0000256" key="2">
    <source>
        <dbReference type="ARBA" id="ARBA00004370"/>
    </source>
</evidence>
<dbReference type="AlphaFoldDB" id="A0A4U1BC27"/>
<accession>A0A4U1BC27</accession>
<dbReference type="InterPro" id="IPR022510">
    <property type="entry name" value="Sortase_His-kinase"/>
</dbReference>
<dbReference type="CDD" id="cd00082">
    <property type="entry name" value="HisKA"/>
    <property type="match status" value="1"/>
</dbReference>
<dbReference type="Pfam" id="PF02518">
    <property type="entry name" value="HATPase_c"/>
    <property type="match status" value="1"/>
</dbReference>
<comment type="catalytic activity">
    <reaction evidence="1">
        <text>ATP + protein L-histidine = ADP + protein N-phospho-L-histidine.</text>
        <dbReference type="EC" id="2.7.13.3"/>
    </reaction>
</comment>
<dbReference type="PROSITE" id="PS50109">
    <property type="entry name" value="HIS_KIN"/>
    <property type="match status" value="1"/>
</dbReference>
<evidence type="ECO:0000313" key="13">
    <source>
        <dbReference type="EMBL" id="TKB47720.1"/>
    </source>
</evidence>
<dbReference type="InterPro" id="IPR036890">
    <property type="entry name" value="HATPase_C_sf"/>
</dbReference>
<dbReference type="OrthoDB" id="6735159at2"/>
<evidence type="ECO:0000259" key="12">
    <source>
        <dbReference type="PROSITE" id="PS50885"/>
    </source>
</evidence>
<dbReference type="Gene3D" id="6.10.340.10">
    <property type="match status" value="1"/>
</dbReference>
<evidence type="ECO:0000256" key="3">
    <source>
        <dbReference type="ARBA" id="ARBA00012438"/>
    </source>
</evidence>
<evidence type="ECO:0000256" key="5">
    <source>
        <dbReference type="ARBA" id="ARBA00022679"/>
    </source>
</evidence>
<dbReference type="EC" id="2.7.13.3" evidence="3"/>
<keyword evidence="4" id="KW-0597">Phosphoprotein</keyword>
<keyword evidence="8 10" id="KW-1133">Transmembrane helix</keyword>
<gene>
    <name evidence="13" type="primary">pdsS</name>
    <name evidence="13" type="ORF">E8M12_00815</name>
</gene>
<dbReference type="Pfam" id="PF00512">
    <property type="entry name" value="HisKA"/>
    <property type="match status" value="1"/>
</dbReference>
<evidence type="ECO:0000256" key="6">
    <source>
        <dbReference type="ARBA" id="ARBA00022692"/>
    </source>
</evidence>
<dbReference type="Gene3D" id="1.10.287.130">
    <property type="match status" value="1"/>
</dbReference>
<sequence length="728" mass="81991">MWQKLRLNLWSKLMLVASLLLAIPFIGYYYIADMETFLRKGQEQTLMGTARALATALHERPNLFNQQASFKKKLESGKDFLPAKIHQPIRLDGDLNDWQVASSATNSYDYRHQLGSDFAQSDVSLAFTSQIGRYAGHLYVYFQVTDDKVVFRPRNRLSITNNDFLEIATVDKDQQLQRYIVTSYQSGWVNAYRLPGIGENQQFPQPQSNIQGHWQQTPAGYIIELRMPESLLGEQIAFAITDIDGPQSAKITIGSADTRDSGQFGTFTVPSPDIERIIKAMGRSQSSIIVVDQHLRPLTRHGDIHSARGVFDTSLYQRSELNLLETVKSWVMAPFYYFMMSRPSSDFNSEDFSHRQNKQAHIQQALQGSPASIWWTTRDNKAVILSAAHPIYVDNQIKGAVIVEETTHGVRDIRNSAIEGVVITSLMIYLSVAALLFYALRISLRIRRLRNATEAVIDQQGRIVHPLKQLPARDEIGDLSRSFANIIGQLSQYNSYLQTMSSRLSHELKTPVALVRSSLENMNQHTGNDEQKRYLQRAHQGIERLTTMLQTMSEATQLEQALQSSDAITFDLTKLVKGCSYGYQQIYPQQQFRIEVIEQPVMISGSDDHLAQLLDKLVSNAVDFSADDKPVVISMQREKKLARIAVTNFGSTLPQGMSQNIFEAMVSMRTDTSDASHLGIGLYISRLIVDHHQGSINAFNLHDGSGVCFVVELPLPAQTDIAGRVQPD</sequence>
<name>A0A4U1BC27_9GAMM</name>
<feature type="transmembrane region" description="Helical" evidence="10">
    <location>
        <begin position="420"/>
        <end position="440"/>
    </location>
</feature>